<reference evidence="7 9" key="1">
    <citation type="submission" date="2015-09" db="EMBL/GenBank/DDBJ databases">
        <title>Identification and resolution of microdiversity through metagenomic sequencing of parallel consortia.</title>
        <authorList>
            <person name="Nelson W.C."/>
            <person name="Romine M.F."/>
            <person name="Lindemann S.R."/>
        </authorList>
    </citation>
    <scope>NUCLEOTIDE SEQUENCE [LARGE SCALE GENOMIC DNA]</scope>
    <source>
        <strain evidence="7">HL-109</strain>
    </source>
</reference>
<keyword evidence="1 5" id="KW-0732">Signal</keyword>
<gene>
    <name evidence="8" type="ORF">GA0071312_3680</name>
    <name evidence="7" type="ORF">HLUCCO17_00725</name>
</gene>
<dbReference type="InterPro" id="IPR036249">
    <property type="entry name" value="Thioredoxin-like_sf"/>
</dbReference>
<dbReference type="InterPro" id="IPR001853">
    <property type="entry name" value="DSBA-like_thioredoxin_dom"/>
</dbReference>
<dbReference type="GO" id="GO:0016853">
    <property type="term" value="F:isomerase activity"/>
    <property type="evidence" value="ECO:0007669"/>
    <property type="project" value="UniProtKB-KW"/>
</dbReference>
<dbReference type="PANTHER" id="PTHR13887:SF14">
    <property type="entry name" value="DISULFIDE BOND FORMATION PROTEIN D"/>
    <property type="match status" value="1"/>
</dbReference>
<dbReference type="InterPro" id="IPR041205">
    <property type="entry name" value="ScsC_N"/>
</dbReference>
<accession>A0A0P7XBD5</accession>
<dbReference type="AlphaFoldDB" id="A0A0P7XBD5"/>
<dbReference type="Gene3D" id="3.40.30.10">
    <property type="entry name" value="Glutaredoxin"/>
    <property type="match status" value="1"/>
</dbReference>
<dbReference type="EMBL" id="FMBM01000003">
    <property type="protein sequence ID" value="SCC82672.1"/>
    <property type="molecule type" value="Genomic_DNA"/>
</dbReference>
<feature type="signal peptide" evidence="5">
    <location>
        <begin position="1"/>
        <end position="26"/>
    </location>
</feature>
<dbReference type="PROSITE" id="PS51352">
    <property type="entry name" value="THIOREDOXIN_2"/>
    <property type="match status" value="1"/>
</dbReference>
<evidence type="ECO:0000313" key="8">
    <source>
        <dbReference type="EMBL" id="SCC82672.1"/>
    </source>
</evidence>
<dbReference type="CDD" id="cd03023">
    <property type="entry name" value="DsbA_Com1_like"/>
    <property type="match status" value="1"/>
</dbReference>
<evidence type="ECO:0000313" key="7">
    <source>
        <dbReference type="EMBL" id="KPQ12651.1"/>
    </source>
</evidence>
<evidence type="ECO:0000256" key="2">
    <source>
        <dbReference type="ARBA" id="ARBA00023002"/>
    </source>
</evidence>
<keyword evidence="7" id="KW-0413">Isomerase</keyword>
<dbReference type="PANTHER" id="PTHR13887">
    <property type="entry name" value="GLUTATHIONE S-TRANSFERASE KAPPA"/>
    <property type="match status" value="1"/>
</dbReference>
<proteinExistence type="predicted"/>
<comment type="caution">
    <text evidence="7">The sequence shown here is derived from an EMBL/GenBank/DDBJ whole genome shotgun (WGS) entry which is preliminary data.</text>
</comment>
<evidence type="ECO:0000259" key="6">
    <source>
        <dbReference type="PROSITE" id="PS51352"/>
    </source>
</evidence>
<evidence type="ECO:0000256" key="1">
    <source>
        <dbReference type="ARBA" id="ARBA00022729"/>
    </source>
</evidence>
<keyword evidence="3" id="KW-1015">Disulfide bond</keyword>
<organism evidence="7 9">
    <name type="scientific">Saliniramus fredricksonii</name>
    <dbReference type="NCBI Taxonomy" id="1653334"/>
    <lineage>
        <taxon>Bacteria</taxon>
        <taxon>Pseudomonadati</taxon>
        <taxon>Pseudomonadota</taxon>
        <taxon>Alphaproteobacteria</taxon>
        <taxon>Hyphomicrobiales</taxon>
        <taxon>Salinarimonadaceae</taxon>
        <taxon>Saliniramus</taxon>
    </lineage>
</organism>
<dbReference type="Pfam" id="PF01323">
    <property type="entry name" value="DSBA"/>
    <property type="match status" value="1"/>
</dbReference>
<dbReference type="InterPro" id="IPR013766">
    <property type="entry name" value="Thioredoxin_domain"/>
</dbReference>
<feature type="chain" id="PRO_5006145197" evidence="5">
    <location>
        <begin position="27"/>
        <end position="256"/>
    </location>
</feature>
<feature type="domain" description="Thioredoxin" evidence="6">
    <location>
        <begin position="15"/>
        <end position="250"/>
    </location>
</feature>
<evidence type="ECO:0000256" key="4">
    <source>
        <dbReference type="ARBA" id="ARBA00023284"/>
    </source>
</evidence>
<dbReference type="Pfam" id="PF18312">
    <property type="entry name" value="ScsC_N"/>
    <property type="match status" value="1"/>
</dbReference>
<sequence length="256" mass="27878">MTRFLRALATFSLAALLLLPLPRAEAQPVFSEDERTAIVEIMREYLLENPEIIREMITELERRETAEQDARRTQTLSEAHDALYGGDDIVMGNPDGDVTLVEFFDYNCGFCERALEHVDAMIAADPDLRVVLKDFPVLGQGSLDAARIGLAAMEQFDNETAGEFHIQLMRMRGQANGDNAARLAVELGADPDRLEADANSARVRDTLTENFELADDLGLTGTPAWVIGDAVISGAVGPERLGAAVANVRACGLAEC</sequence>
<dbReference type="RefSeq" id="WP_074446463.1">
    <property type="nucleotide sequence ID" value="NZ_FMBM01000003.1"/>
</dbReference>
<evidence type="ECO:0000256" key="3">
    <source>
        <dbReference type="ARBA" id="ARBA00023157"/>
    </source>
</evidence>
<protein>
    <submittedName>
        <fullName evidence="7">Protein-disulfide isomerase</fullName>
    </submittedName>
</protein>
<keyword evidence="2" id="KW-0560">Oxidoreductase</keyword>
<dbReference type="EMBL" id="LJSX01000001">
    <property type="protein sequence ID" value="KPQ12651.1"/>
    <property type="molecule type" value="Genomic_DNA"/>
</dbReference>
<dbReference type="GO" id="GO:0016491">
    <property type="term" value="F:oxidoreductase activity"/>
    <property type="evidence" value="ECO:0007669"/>
    <property type="project" value="UniProtKB-KW"/>
</dbReference>
<dbReference type="STRING" id="1653334.GA0071312_3680"/>
<evidence type="ECO:0000256" key="5">
    <source>
        <dbReference type="SAM" id="SignalP"/>
    </source>
</evidence>
<evidence type="ECO:0000313" key="10">
    <source>
        <dbReference type="Proteomes" id="UP000182800"/>
    </source>
</evidence>
<keyword evidence="4" id="KW-0676">Redox-active center</keyword>
<evidence type="ECO:0000313" key="9">
    <source>
        <dbReference type="Proteomes" id="UP000050497"/>
    </source>
</evidence>
<keyword evidence="10" id="KW-1185">Reference proteome</keyword>
<dbReference type="Proteomes" id="UP000050497">
    <property type="component" value="Unassembled WGS sequence"/>
</dbReference>
<reference evidence="8 10" key="2">
    <citation type="submission" date="2016-08" db="EMBL/GenBank/DDBJ databases">
        <authorList>
            <person name="Varghese N."/>
            <person name="Submissions Spin"/>
        </authorList>
    </citation>
    <scope>NUCLEOTIDE SEQUENCE [LARGE SCALE GENOMIC DNA]</scope>
    <source>
        <strain evidence="8 10">HL-109</strain>
    </source>
</reference>
<dbReference type="SUPFAM" id="SSF52833">
    <property type="entry name" value="Thioredoxin-like"/>
    <property type="match status" value="1"/>
</dbReference>
<dbReference type="Proteomes" id="UP000182800">
    <property type="component" value="Unassembled WGS sequence"/>
</dbReference>
<name>A0A0P7XBD5_9HYPH</name>
<dbReference type="PATRIC" id="fig|1653334.4.peg.1905"/>